<sequence length="387" mass="44496">MGKNLHICLNMVHDPHWLGGVLYIQNLIRAIAQLPSHETAHIKLSLALFKSNSHLAEPIKHLVNRVYAGTFADYAYLKACKLLAEYVPLVPLQLLNPRSYDFVYPDLLGARSAYKWGAWVCDLQHCHLPHLFSQKQLEQRNNELQRMADKAPIIVLSSEAARNDFCERYSQASDRTVVMHFASFIDPRWFEKDPYLTQSQYHLPDHFFLVSNQFWKHKDHGVIIESLAILKERKIYPTIVCTGTLSDYRNPEYFHQLLSKIDSLNLKQQFIILGVIPRDDQIQLMRQCTAVIQPSLFEGWSSVIEDARSLGKAVIASDFPVHLEQNPPNSYFFEQSNAEALANVIETSLTTLTSGANPQLESLARQDNQERINTYGRRFLEIVHRVI</sequence>
<dbReference type="InterPro" id="IPR001296">
    <property type="entry name" value="Glyco_trans_1"/>
</dbReference>
<organism evidence="2 3">
    <name type="scientific">Pseudanabaena yagii GIHE-NHR1</name>
    <dbReference type="NCBI Taxonomy" id="2722753"/>
    <lineage>
        <taxon>Bacteria</taxon>
        <taxon>Bacillati</taxon>
        <taxon>Cyanobacteriota</taxon>
        <taxon>Cyanophyceae</taxon>
        <taxon>Pseudanabaenales</taxon>
        <taxon>Pseudanabaenaceae</taxon>
        <taxon>Pseudanabaena</taxon>
        <taxon>Pseudanabaena yagii</taxon>
    </lineage>
</organism>
<comment type="caution">
    <text evidence="2">The sequence shown here is derived from an EMBL/GenBank/DDBJ whole genome shotgun (WGS) entry which is preliminary data.</text>
</comment>
<accession>A0ABX1LQN4</accession>
<dbReference type="RefSeq" id="WP_169363339.1">
    <property type="nucleotide sequence ID" value="NZ_JAAVJL010000001.1"/>
</dbReference>
<dbReference type="CDD" id="cd03809">
    <property type="entry name" value="GT4_MtfB-like"/>
    <property type="match status" value="1"/>
</dbReference>
<keyword evidence="3" id="KW-1185">Reference proteome</keyword>
<dbReference type="SUPFAM" id="SSF53756">
    <property type="entry name" value="UDP-Glycosyltransferase/glycogen phosphorylase"/>
    <property type="match status" value="1"/>
</dbReference>
<protein>
    <submittedName>
        <fullName evidence="2">Glycosyltransferase family 4 protein</fullName>
    </submittedName>
</protein>
<dbReference type="PANTHER" id="PTHR46401">
    <property type="entry name" value="GLYCOSYLTRANSFERASE WBBK-RELATED"/>
    <property type="match status" value="1"/>
</dbReference>
<proteinExistence type="predicted"/>
<dbReference type="EMBL" id="JAAVJL010000001">
    <property type="protein sequence ID" value="NMF58433.1"/>
    <property type="molecule type" value="Genomic_DNA"/>
</dbReference>
<feature type="domain" description="Glycosyl transferase family 1" evidence="1">
    <location>
        <begin position="205"/>
        <end position="348"/>
    </location>
</feature>
<reference evidence="2 3" key="1">
    <citation type="submission" date="2020-03" db="EMBL/GenBank/DDBJ databases">
        <title>Draft Genome Sequence of 2-Methylisoborneol Producing Pseudanabaena yagii Strain GIHE-NHR1 Isolated from North Han River in South Korea.</title>
        <authorList>
            <person name="Jeong J."/>
        </authorList>
    </citation>
    <scope>NUCLEOTIDE SEQUENCE [LARGE SCALE GENOMIC DNA]</scope>
    <source>
        <strain evidence="2 3">GIHE-NHR1</strain>
    </source>
</reference>
<dbReference type="Proteomes" id="UP000738376">
    <property type="component" value="Unassembled WGS sequence"/>
</dbReference>
<evidence type="ECO:0000313" key="3">
    <source>
        <dbReference type="Proteomes" id="UP000738376"/>
    </source>
</evidence>
<dbReference type="Pfam" id="PF00534">
    <property type="entry name" value="Glycos_transf_1"/>
    <property type="match status" value="1"/>
</dbReference>
<evidence type="ECO:0000313" key="2">
    <source>
        <dbReference type="EMBL" id="NMF58433.1"/>
    </source>
</evidence>
<dbReference type="Gene3D" id="3.40.50.2000">
    <property type="entry name" value="Glycogen Phosphorylase B"/>
    <property type="match status" value="1"/>
</dbReference>
<name>A0ABX1LQN4_9CYAN</name>
<gene>
    <name evidence="2" type="ORF">HC246_10465</name>
</gene>
<evidence type="ECO:0000259" key="1">
    <source>
        <dbReference type="Pfam" id="PF00534"/>
    </source>
</evidence>
<dbReference type="PANTHER" id="PTHR46401:SF8">
    <property type="entry name" value="BLL6006 PROTEIN"/>
    <property type="match status" value="1"/>
</dbReference>